<comment type="caution">
    <text evidence="1">The sequence shown here is derived from an EMBL/GenBank/DDBJ whole genome shotgun (WGS) entry which is preliminary data.</text>
</comment>
<protein>
    <submittedName>
        <fullName evidence="1">Uncharacterized protein</fullName>
    </submittedName>
</protein>
<accession>A0AAV6VJY4</accession>
<gene>
    <name evidence="1" type="ORF">JTE90_027515</name>
</gene>
<dbReference type="AlphaFoldDB" id="A0AAV6VJY4"/>
<reference evidence="1 2" key="1">
    <citation type="journal article" date="2022" name="Nat. Ecol. Evol.">
        <title>A masculinizing supergene underlies an exaggerated male reproductive morph in a spider.</title>
        <authorList>
            <person name="Hendrickx F."/>
            <person name="De Corte Z."/>
            <person name="Sonet G."/>
            <person name="Van Belleghem S.M."/>
            <person name="Kostlbacher S."/>
            <person name="Vangestel C."/>
        </authorList>
    </citation>
    <scope>NUCLEOTIDE SEQUENCE [LARGE SCALE GENOMIC DNA]</scope>
    <source>
        <strain evidence="1">W744_W776</strain>
    </source>
</reference>
<sequence>MQNVPQQNLKKRGLLKRSRALTMETEDRIGLFKTSLKSLPEYESVGLDPTDLAAEEVRPFPSIPDRMLKHLGLFGVFVEG</sequence>
<dbReference type="Proteomes" id="UP000827092">
    <property type="component" value="Unassembled WGS sequence"/>
</dbReference>
<keyword evidence="2" id="KW-1185">Reference proteome</keyword>
<name>A0AAV6VJY4_9ARAC</name>
<organism evidence="1 2">
    <name type="scientific">Oedothorax gibbosus</name>
    <dbReference type="NCBI Taxonomy" id="931172"/>
    <lineage>
        <taxon>Eukaryota</taxon>
        <taxon>Metazoa</taxon>
        <taxon>Ecdysozoa</taxon>
        <taxon>Arthropoda</taxon>
        <taxon>Chelicerata</taxon>
        <taxon>Arachnida</taxon>
        <taxon>Araneae</taxon>
        <taxon>Araneomorphae</taxon>
        <taxon>Entelegynae</taxon>
        <taxon>Araneoidea</taxon>
        <taxon>Linyphiidae</taxon>
        <taxon>Erigoninae</taxon>
        <taxon>Oedothorax</taxon>
    </lineage>
</organism>
<evidence type="ECO:0000313" key="1">
    <source>
        <dbReference type="EMBL" id="KAG8196795.1"/>
    </source>
</evidence>
<dbReference type="EMBL" id="JAFNEN010000063">
    <property type="protein sequence ID" value="KAG8196795.1"/>
    <property type="molecule type" value="Genomic_DNA"/>
</dbReference>
<evidence type="ECO:0000313" key="2">
    <source>
        <dbReference type="Proteomes" id="UP000827092"/>
    </source>
</evidence>
<proteinExistence type="predicted"/>